<dbReference type="InterPro" id="IPR036770">
    <property type="entry name" value="Ankyrin_rpt-contain_sf"/>
</dbReference>
<reference evidence="5 6" key="1">
    <citation type="journal article" date="2008" name="Nature">
        <title>The genome of the choanoflagellate Monosiga brevicollis and the origin of metazoans.</title>
        <authorList>
            <consortium name="JGI Sequencing"/>
            <person name="King N."/>
            <person name="Westbrook M.J."/>
            <person name="Young S.L."/>
            <person name="Kuo A."/>
            <person name="Abedin M."/>
            <person name="Chapman J."/>
            <person name="Fairclough S."/>
            <person name="Hellsten U."/>
            <person name="Isogai Y."/>
            <person name="Letunic I."/>
            <person name="Marr M."/>
            <person name="Pincus D."/>
            <person name="Putnam N."/>
            <person name="Rokas A."/>
            <person name="Wright K.J."/>
            <person name="Zuzow R."/>
            <person name="Dirks W."/>
            <person name="Good M."/>
            <person name="Goodstein D."/>
            <person name="Lemons D."/>
            <person name="Li W."/>
            <person name="Lyons J.B."/>
            <person name="Morris A."/>
            <person name="Nichols S."/>
            <person name="Richter D.J."/>
            <person name="Salamov A."/>
            <person name="Bork P."/>
            <person name="Lim W.A."/>
            <person name="Manning G."/>
            <person name="Miller W.T."/>
            <person name="McGinnis W."/>
            <person name="Shapiro H."/>
            <person name="Tjian R."/>
            <person name="Grigoriev I.V."/>
            <person name="Rokhsar D."/>
        </authorList>
    </citation>
    <scope>NUCLEOTIDE SEQUENCE [LARGE SCALE GENOMIC DNA]</scope>
    <source>
        <strain evidence="6">MX1 / ATCC 50154</strain>
    </source>
</reference>
<dbReference type="SUPFAM" id="SSF48403">
    <property type="entry name" value="Ankyrin repeat"/>
    <property type="match status" value="1"/>
</dbReference>
<dbReference type="Gene3D" id="1.25.40.20">
    <property type="entry name" value="Ankyrin repeat-containing domain"/>
    <property type="match status" value="1"/>
</dbReference>
<keyword evidence="6" id="KW-1185">Reference proteome</keyword>
<dbReference type="STRING" id="81824.A9V5A1"/>
<dbReference type="EMBL" id="CH991560">
    <property type="protein sequence ID" value="EDQ87241.1"/>
    <property type="molecule type" value="Genomic_DNA"/>
</dbReference>
<feature type="signal peptide" evidence="4">
    <location>
        <begin position="1"/>
        <end position="25"/>
    </location>
</feature>
<dbReference type="SMART" id="SM00248">
    <property type="entry name" value="ANK"/>
    <property type="match status" value="3"/>
</dbReference>
<dbReference type="Pfam" id="PF12796">
    <property type="entry name" value="Ank_2"/>
    <property type="match status" value="1"/>
</dbReference>
<feature type="chain" id="PRO_5002744676" description="Ankyrin repeat domain-containing protein" evidence="4">
    <location>
        <begin position="26"/>
        <end position="203"/>
    </location>
</feature>
<gene>
    <name evidence="5" type="ORF">MONBRDRAFT_10122</name>
</gene>
<dbReference type="InParanoid" id="A9V5A1"/>
<evidence type="ECO:0008006" key="7">
    <source>
        <dbReference type="Google" id="ProtNLM"/>
    </source>
</evidence>
<dbReference type="PROSITE" id="PS50088">
    <property type="entry name" value="ANK_REPEAT"/>
    <property type="match status" value="2"/>
</dbReference>
<dbReference type="AlphaFoldDB" id="A9V5A1"/>
<protein>
    <recommendedName>
        <fullName evidence="7">Ankyrin repeat domain-containing protein</fullName>
    </recommendedName>
</protein>
<dbReference type="InterPro" id="IPR050776">
    <property type="entry name" value="Ank_Repeat/CDKN_Inhibitor"/>
</dbReference>
<dbReference type="eggNOG" id="KOG4177">
    <property type="taxonomic scope" value="Eukaryota"/>
</dbReference>
<dbReference type="GeneID" id="5893121"/>
<keyword evidence="2 3" id="KW-0040">ANK repeat</keyword>
<accession>A9V5A1</accession>
<keyword evidence="4" id="KW-0732">Signal</keyword>
<dbReference type="PROSITE" id="PS50297">
    <property type="entry name" value="ANK_REP_REGION"/>
    <property type="match status" value="2"/>
</dbReference>
<feature type="repeat" description="ANK" evidence="3">
    <location>
        <begin position="139"/>
        <end position="171"/>
    </location>
</feature>
<feature type="repeat" description="ANK" evidence="3">
    <location>
        <begin position="106"/>
        <end position="138"/>
    </location>
</feature>
<dbReference type="RefSeq" id="XP_001747854.1">
    <property type="nucleotide sequence ID" value="XM_001747802.1"/>
</dbReference>
<dbReference type="InterPro" id="IPR002110">
    <property type="entry name" value="Ankyrin_rpt"/>
</dbReference>
<keyword evidence="1" id="KW-0677">Repeat</keyword>
<evidence type="ECO:0000256" key="3">
    <source>
        <dbReference type="PROSITE-ProRule" id="PRU00023"/>
    </source>
</evidence>
<evidence type="ECO:0000313" key="6">
    <source>
        <dbReference type="Proteomes" id="UP000001357"/>
    </source>
</evidence>
<evidence type="ECO:0000256" key="4">
    <source>
        <dbReference type="SAM" id="SignalP"/>
    </source>
</evidence>
<dbReference type="PANTHER" id="PTHR24201">
    <property type="entry name" value="ANK_REP_REGION DOMAIN-CONTAINING PROTEIN"/>
    <property type="match status" value="1"/>
</dbReference>
<dbReference type="KEGG" id="mbr:MONBRDRAFT_10122"/>
<sequence length="203" mass="22437">MVSTHGFALVVVGWLVMLGPQGGAAMPPLVRQNDQTQKNYVTSFFRAASLNDVATMEKIWSAHPEVLQATGPMMRTALHFAALSNASQSTIWLLDHQVDLDVRERYGVTALMYAAQVSSLSVMAILLDRGADIDAKNHNHWRPLHYAARYDHVLALQLLIQRGANPALINRTEKVTALGLAQRFQKQNAVAYLEQVMSTASRS</sequence>
<dbReference type="OMA" id="NDISECF"/>
<dbReference type="Proteomes" id="UP000001357">
    <property type="component" value="Unassembled WGS sequence"/>
</dbReference>
<name>A9V5A1_MONBE</name>
<evidence type="ECO:0000256" key="1">
    <source>
        <dbReference type="ARBA" id="ARBA00022737"/>
    </source>
</evidence>
<proteinExistence type="predicted"/>
<dbReference type="Pfam" id="PF00023">
    <property type="entry name" value="Ank"/>
    <property type="match status" value="1"/>
</dbReference>
<evidence type="ECO:0000313" key="5">
    <source>
        <dbReference type="EMBL" id="EDQ87241.1"/>
    </source>
</evidence>
<organism evidence="5 6">
    <name type="scientific">Monosiga brevicollis</name>
    <name type="common">Choanoflagellate</name>
    <dbReference type="NCBI Taxonomy" id="81824"/>
    <lineage>
        <taxon>Eukaryota</taxon>
        <taxon>Choanoflagellata</taxon>
        <taxon>Craspedida</taxon>
        <taxon>Salpingoecidae</taxon>
        <taxon>Monosiga</taxon>
    </lineage>
</organism>
<evidence type="ECO:0000256" key="2">
    <source>
        <dbReference type="ARBA" id="ARBA00023043"/>
    </source>
</evidence>